<keyword evidence="4" id="KW-0233">DNA recombination</keyword>
<keyword evidence="5" id="KW-1179">Viral genome integration</keyword>
<dbReference type="InterPro" id="IPR010998">
    <property type="entry name" value="Integrase_recombinase_N"/>
</dbReference>
<comment type="caution">
    <text evidence="8">The sequence shown here is derived from an EMBL/GenBank/DDBJ whole genome shotgun (WGS) entry which is preliminary data.</text>
</comment>
<evidence type="ECO:0000256" key="6">
    <source>
        <dbReference type="ARBA" id="ARBA00023296"/>
    </source>
</evidence>
<evidence type="ECO:0000256" key="2">
    <source>
        <dbReference type="ARBA" id="ARBA00022908"/>
    </source>
</evidence>
<evidence type="ECO:0000256" key="4">
    <source>
        <dbReference type="ARBA" id="ARBA00023172"/>
    </source>
</evidence>
<comment type="similarity">
    <text evidence="1">Belongs to the 'phage' integrase family.</text>
</comment>
<feature type="domain" description="Tyr recombinase" evidence="7">
    <location>
        <begin position="236"/>
        <end position="427"/>
    </location>
</feature>
<dbReference type="GO" id="GO:0075713">
    <property type="term" value="P:establishment of integrated proviral latency"/>
    <property type="evidence" value="ECO:0007669"/>
    <property type="project" value="UniProtKB-KW"/>
</dbReference>
<evidence type="ECO:0000256" key="1">
    <source>
        <dbReference type="ARBA" id="ARBA00008857"/>
    </source>
</evidence>
<dbReference type="PANTHER" id="PTHR30629:SF2">
    <property type="entry name" value="PROPHAGE INTEGRASE INTS-RELATED"/>
    <property type="match status" value="1"/>
</dbReference>
<dbReference type="PROSITE" id="PS51898">
    <property type="entry name" value="TYR_RECOMBINASE"/>
    <property type="match status" value="1"/>
</dbReference>
<gene>
    <name evidence="8" type="ORF">LCGC14_0047280</name>
</gene>
<dbReference type="GO" id="GO:0044826">
    <property type="term" value="P:viral genome integration into host DNA"/>
    <property type="evidence" value="ECO:0007669"/>
    <property type="project" value="UniProtKB-KW"/>
</dbReference>
<reference evidence="8" key="1">
    <citation type="journal article" date="2015" name="Nature">
        <title>Complex archaea that bridge the gap between prokaryotes and eukaryotes.</title>
        <authorList>
            <person name="Spang A."/>
            <person name="Saw J.H."/>
            <person name="Jorgensen S.L."/>
            <person name="Zaremba-Niedzwiedzka K."/>
            <person name="Martijn J."/>
            <person name="Lind A.E."/>
            <person name="van Eijk R."/>
            <person name="Schleper C."/>
            <person name="Guy L."/>
            <person name="Ettema T.J."/>
        </authorList>
    </citation>
    <scope>NUCLEOTIDE SEQUENCE</scope>
</reference>
<keyword evidence="3" id="KW-0238">DNA-binding</keyword>
<dbReference type="Gene3D" id="1.10.150.130">
    <property type="match status" value="1"/>
</dbReference>
<dbReference type="GO" id="GO:0046718">
    <property type="term" value="P:symbiont entry into host cell"/>
    <property type="evidence" value="ECO:0007669"/>
    <property type="project" value="UniProtKB-KW"/>
</dbReference>
<dbReference type="AlphaFoldDB" id="A0A0F9YTA8"/>
<dbReference type="GO" id="GO:0006310">
    <property type="term" value="P:DNA recombination"/>
    <property type="evidence" value="ECO:0007669"/>
    <property type="project" value="UniProtKB-KW"/>
</dbReference>
<accession>A0A0F9YTA8</accession>
<dbReference type="PANTHER" id="PTHR30629">
    <property type="entry name" value="PROPHAGE INTEGRASE"/>
    <property type="match status" value="1"/>
</dbReference>
<protein>
    <recommendedName>
        <fullName evidence="7">Tyr recombinase domain-containing protein</fullName>
    </recommendedName>
</protein>
<evidence type="ECO:0000256" key="3">
    <source>
        <dbReference type="ARBA" id="ARBA00023125"/>
    </source>
</evidence>
<keyword evidence="2" id="KW-0229">DNA integration</keyword>
<dbReference type="SUPFAM" id="SSF56349">
    <property type="entry name" value="DNA breaking-rejoining enzymes"/>
    <property type="match status" value="1"/>
</dbReference>
<evidence type="ECO:0000259" key="7">
    <source>
        <dbReference type="PROSITE" id="PS51898"/>
    </source>
</evidence>
<dbReference type="Pfam" id="PF00589">
    <property type="entry name" value="Phage_integrase"/>
    <property type="match status" value="1"/>
</dbReference>
<dbReference type="Gene3D" id="1.10.443.10">
    <property type="entry name" value="Intergrase catalytic core"/>
    <property type="match status" value="1"/>
</dbReference>
<dbReference type="InterPro" id="IPR050808">
    <property type="entry name" value="Phage_Integrase"/>
</dbReference>
<keyword evidence="6" id="KW-1160">Virus entry into host cell</keyword>
<name>A0A0F9YTA8_9ZZZZ</name>
<dbReference type="GO" id="GO:0003677">
    <property type="term" value="F:DNA binding"/>
    <property type="evidence" value="ECO:0007669"/>
    <property type="project" value="UniProtKB-KW"/>
</dbReference>
<dbReference type="InterPro" id="IPR013762">
    <property type="entry name" value="Integrase-like_cat_sf"/>
</dbReference>
<organism evidence="8">
    <name type="scientific">marine sediment metagenome</name>
    <dbReference type="NCBI Taxonomy" id="412755"/>
    <lineage>
        <taxon>unclassified sequences</taxon>
        <taxon>metagenomes</taxon>
        <taxon>ecological metagenomes</taxon>
    </lineage>
</organism>
<dbReference type="InterPro" id="IPR002104">
    <property type="entry name" value="Integrase_catalytic"/>
</dbReference>
<dbReference type="InterPro" id="IPR011010">
    <property type="entry name" value="DNA_brk_join_enz"/>
</dbReference>
<evidence type="ECO:0000313" key="8">
    <source>
        <dbReference type="EMBL" id="KKO08034.1"/>
    </source>
</evidence>
<dbReference type="EMBL" id="LAZR01000010">
    <property type="protein sequence ID" value="KKO08034.1"/>
    <property type="molecule type" value="Genomic_DNA"/>
</dbReference>
<dbReference type="GO" id="GO:0015074">
    <property type="term" value="P:DNA integration"/>
    <property type="evidence" value="ECO:0007669"/>
    <property type="project" value="UniProtKB-KW"/>
</dbReference>
<proteinExistence type="inferred from homology"/>
<sequence length="450" mass="50854">MLNPQKIKAMKTGDVLFEADPRNPGAGSLMFRRLKNSIAVSLRYNVDGKRQYQPIGHYALTDDSQGMTLKELREAHKELAVIREKQPDLKVYFDQLDFEKQRQERLAAIEASKGSFDDLLVAYIDERTRAGMSDNSIQDVIRFKRNDCDFHPALMTMRACDVEPSHINMILTPILQREKYRQAAKVRSYLHAAFAFGLKHDNITGRAVTGQTFGIKHNPVAATSFEDAHKKLATKAITRALNNAELAQFYKTCDAANSGISWPLAQLFKMVIASGGQRIDQLCRLPWSNVRGSYLHIIDSKGRGNIPRDHLVPHTERTRTIMVELEQITGDHSHPFSIKVDKPFSVASFSQAVTRWLQTDYAVIGTQKIPAFTPRDLRRTMTQLMKREGVQDSASNEIQSHGLTGVVVRHYNNDPKASLPSKQRTMDQVERILCRVLSEAPTENVISLRA</sequence>
<evidence type="ECO:0000256" key="5">
    <source>
        <dbReference type="ARBA" id="ARBA00023195"/>
    </source>
</evidence>